<gene>
    <name evidence="10" type="ORF">VaNZ11_004876</name>
</gene>
<protein>
    <submittedName>
        <fullName evidence="10">Uncharacterized protein</fullName>
    </submittedName>
</protein>
<comment type="subcellular location">
    <subcellularLocation>
        <location evidence="1">Membrane</location>
    </subcellularLocation>
</comment>
<dbReference type="InterPro" id="IPR038379">
    <property type="entry name" value="SecE_sf"/>
</dbReference>
<accession>A0ABQ5RYM7</accession>
<sequence>SHRVIFLASEVALVLWIRFVTLLYFFVQSSTAMRCAVVQPFACSPKHKRVTLAHLCVRQERVARQLTRTCAGENEKPLTTQSSGEDGPLAPEEISRLASLRRQQQADLAKDSNVVQGAIEEAQLITWPSREKALLDTVLVLFIVAGSGAMIFGVNVLLAEASEWWYHLA</sequence>
<dbReference type="Pfam" id="PF00584">
    <property type="entry name" value="SecE"/>
    <property type="match status" value="1"/>
</dbReference>
<evidence type="ECO:0000256" key="3">
    <source>
        <dbReference type="ARBA" id="ARBA00022448"/>
    </source>
</evidence>
<evidence type="ECO:0000256" key="2">
    <source>
        <dbReference type="ARBA" id="ARBA00008274"/>
    </source>
</evidence>
<evidence type="ECO:0000256" key="8">
    <source>
        <dbReference type="ARBA" id="ARBA00023136"/>
    </source>
</evidence>
<evidence type="ECO:0000256" key="1">
    <source>
        <dbReference type="ARBA" id="ARBA00004370"/>
    </source>
</evidence>
<keyword evidence="8 9" id="KW-0472">Membrane</keyword>
<keyword evidence="5" id="KW-0653">Protein transport</keyword>
<feature type="transmembrane region" description="Helical" evidence="9">
    <location>
        <begin position="133"/>
        <end position="158"/>
    </location>
</feature>
<evidence type="ECO:0000313" key="10">
    <source>
        <dbReference type="EMBL" id="GLI62269.1"/>
    </source>
</evidence>
<dbReference type="PANTHER" id="PTHR37240:SF1">
    <property type="entry name" value="PREPROTEIN TRANSLOCASE SUBUNIT SECE1"/>
    <property type="match status" value="1"/>
</dbReference>
<organism evidence="10 11">
    <name type="scientific">Volvox africanus</name>
    <dbReference type="NCBI Taxonomy" id="51714"/>
    <lineage>
        <taxon>Eukaryota</taxon>
        <taxon>Viridiplantae</taxon>
        <taxon>Chlorophyta</taxon>
        <taxon>core chlorophytes</taxon>
        <taxon>Chlorophyceae</taxon>
        <taxon>CS clade</taxon>
        <taxon>Chlamydomonadales</taxon>
        <taxon>Volvocaceae</taxon>
        <taxon>Volvox</taxon>
    </lineage>
</organism>
<keyword evidence="7" id="KW-0811">Translocation</keyword>
<dbReference type="NCBIfam" id="TIGR00964">
    <property type="entry name" value="secE_bact"/>
    <property type="match status" value="1"/>
</dbReference>
<evidence type="ECO:0000256" key="4">
    <source>
        <dbReference type="ARBA" id="ARBA00022692"/>
    </source>
</evidence>
<comment type="caution">
    <text evidence="10">The sequence shown here is derived from an EMBL/GenBank/DDBJ whole genome shotgun (WGS) entry which is preliminary data.</text>
</comment>
<keyword evidence="11" id="KW-1185">Reference proteome</keyword>
<keyword evidence="3" id="KW-0813">Transport</keyword>
<dbReference type="Gene3D" id="1.20.5.1030">
    <property type="entry name" value="Preprotein translocase secy subunit"/>
    <property type="match status" value="1"/>
</dbReference>
<proteinExistence type="inferred from homology"/>
<keyword evidence="6 9" id="KW-1133">Transmembrane helix</keyword>
<evidence type="ECO:0000256" key="6">
    <source>
        <dbReference type="ARBA" id="ARBA00022989"/>
    </source>
</evidence>
<evidence type="ECO:0000313" key="11">
    <source>
        <dbReference type="Proteomes" id="UP001165090"/>
    </source>
</evidence>
<dbReference type="InterPro" id="IPR055330">
    <property type="entry name" value="SECE1-like"/>
</dbReference>
<keyword evidence="4 9" id="KW-0812">Transmembrane</keyword>
<dbReference type="EMBL" id="BSDZ01000011">
    <property type="protein sequence ID" value="GLI62269.1"/>
    <property type="molecule type" value="Genomic_DNA"/>
</dbReference>
<dbReference type="PANTHER" id="PTHR37240">
    <property type="entry name" value="PREPROTEIN TRANSLOCASE SUBUNIT SECE1"/>
    <property type="match status" value="1"/>
</dbReference>
<feature type="non-terminal residue" evidence="10">
    <location>
        <position position="1"/>
    </location>
</feature>
<dbReference type="InterPro" id="IPR005807">
    <property type="entry name" value="SecE_bac"/>
</dbReference>
<evidence type="ECO:0000256" key="7">
    <source>
        <dbReference type="ARBA" id="ARBA00023010"/>
    </source>
</evidence>
<evidence type="ECO:0000256" key="9">
    <source>
        <dbReference type="SAM" id="Phobius"/>
    </source>
</evidence>
<reference evidence="10 11" key="1">
    <citation type="journal article" date="2023" name="IScience">
        <title>Expanded male sex-determining region conserved during the evolution of homothallism in the green alga Volvox.</title>
        <authorList>
            <person name="Yamamoto K."/>
            <person name="Matsuzaki R."/>
            <person name="Mahakham W."/>
            <person name="Heman W."/>
            <person name="Sekimoto H."/>
            <person name="Kawachi M."/>
            <person name="Minakuchi Y."/>
            <person name="Toyoda A."/>
            <person name="Nozaki H."/>
        </authorList>
    </citation>
    <scope>NUCLEOTIDE SEQUENCE [LARGE SCALE GENOMIC DNA]</scope>
    <source>
        <strain evidence="10 11">NIES-4468</strain>
    </source>
</reference>
<dbReference type="Proteomes" id="UP001165090">
    <property type="component" value="Unassembled WGS sequence"/>
</dbReference>
<evidence type="ECO:0000256" key="5">
    <source>
        <dbReference type="ARBA" id="ARBA00022927"/>
    </source>
</evidence>
<name>A0ABQ5RYM7_9CHLO</name>
<comment type="similarity">
    <text evidence="2">Belongs to the SecE/SEC61-gamma family.</text>
</comment>
<dbReference type="InterPro" id="IPR001901">
    <property type="entry name" value="Translocase_SecE/Sec61-g"/>
</dbReference>
<feature type="transmembrane region" description="Helical" evidence="9">
    <location>
        <begin position="6"/>
        <end position="27"/>
    </location>
</feature>